<dbReference type="InterPro" id="IPR036005">
    <property type="entry name" value="Creatinase/aminopeptidase-like"/>
</dbReference>
<comment type="caution">
    <text evidence="5">The sequence shown here is derived from an EMBL/GenBank/DDBJ whole genome shotgun (WGS) entry which is preliminary data.</text>
</comment>
<accession>A0A1F6CQH2</accession>
<dbReference type="PANTHER" id="PTHR46112">
    <property type="entry name" value="AMINOPEPTIDASE"/>
    <property type="match status" value="1"/>
</dbReference>
<dbReference type="PANTHER" id="PTHR46112:SF2">
    <property type="entry name" value="XAA-PRO AMINOPEPTIDASE P-RELATED"/>
    <property type="match status" value="1"/>
</dbReference>
<dbReference type="InterPro" id="IPR000994">
    <property type="entry name" value="Pept_M24"/>
</dbReference>
<dbReference type="GO" id="GO:0004177">
    <property type="term" value="F:aminopeptidase activity"/>
    <property type="evidence" value="ECO:0007669"/>
    <property type="project" value="UniProtKB-KW"/>
</dbReference>
<keyword evidence="2" id="KW-0378">Hydrolase</keyword>
<sequence length="378" mass="41627">MPDFDGHDAILMIAASETSPDLYYASGFLAPDDFVYFETPRQKVLLMSDLEIDRARAESRADLVLSISKHEEAARKAGVENPTALDALNVALREHGIRSLLVPRKFPVEAADFLRGKGFHLSFKKGSILPDRETKSDAEIERILEVQRHTEAAMDRAIQAIRGSEVRGDALYRDGQTLTAEAIKRIVAFDLMERECIAQHTIVACGDLGCDPHNRGTGPLRAGQTIILDIFPRSSESGYYGDLTRTVVRGRASDAARRVYDAVARAQEVVFERLRAGADGVAIHQAVVDHFDHLGYKTGEVDGRMQGFFHGTGHGVGLEIHEPPRISKRGDPLRAGHVVTVEPGLYYPGVGAVRIEDLTVVTEDGYRNLTSYPKVLEV</sequence>
<reference evidence="5 6" key="1">
    <citation type="journal article" date="2016" name="Nat. Commun.">
        <title>Thousands of microbial genomes shed light on interconnected biogeochemical processes in an aquifer system.</title>
        <authorList>
            <person name="Anantharaman K."/>
            <person name="Brown C.T."/>
            <person name="Hug L.A."/>
            <person name="Sharon I."/>
            <person name="Castelle C.J."/>
            <person name="Probst A.J."/>
            <person name="Thomas B.C."/>
            <person name="Singh A."/>
            <person name="Wilkins M.J."/>
            <person name="Karaoz U."/>
            <person name="Brodie E.L."/>
            <person name="Williams K.H."/>
            <person name="Hubbard S.S."/>
            <person name="Banfield J.F."/>
        </authorList>
    </citation>
    <scope>NUCLEOTIDE SEQUENCE [LARGE SCALE GENOMIC DNA]</scope>
    <source>
        <strain evidence="6">RIFCSPLOWO2_12_FULL_64_10</strain>
    </source>
</reference>
<organism evidence="5 6">
    <name type="scientific">Handelsmanbacteria sp. (strain RIFCSPLOWO2_12_FULL_64_10)</name>
    <dbReference type="NCBI Taxonomy" id="1817868"/>
    <lineage>
        <taxon>Bacteria</taxon>
        <taxon>Candidatus Handelsmaniibacteriota</taxon>
    </lineage>
</organism>
<evidence type="ECO:0000256" key="2">
    <source>
        <dbReference type="ARBA" id="ARBA00022801"/>
    </source>
</evidence>
<dbReference type="Gene3D" id="3.90.230.10">
    <property type="entry name" value="Creatinase/methionine aminopeptidase superfamily"/>
    <property type="match status" value="1"/>
</dbReference>
<evidence type="ECO:0000256" key="1">
    <source>
        <dbReference type="ARBA" id="ARBA00022723"/>
    </source>
</evidence>
<dbReference type="SUPFAM" id="SSF55920">
    <property type="entry name" value="Creatinase/aminopeptidase"/>
    <property type="match status" value="1"/>
</dbReference>
<name>A0A1F6CQH2_HANXR</name>
<dbReference type="InterPro" id="IPR001131">
    <property type="entry name" value="Peptidase_M24B_aminopep-P_CS"/>
</dbReference>
<proteinExistence type="inferred from homology"/>
<evidence type="ECO:0000259" key="4">
    <source>
        <dbReference type="Pfam" id="PF00557"/>
    </source>
</evidence>
<dbReference type="EMBL" id="MFKF01000184">
    <property type="protein sequence ID" value="OGG51426.1"/>
    <property type="molecule type" value="Genomic_DNA"/>
</dbReference>
<dbReference type="GO" id="GO:0046872">
    <property type="term" value="F:metal ion binding"/>
    <property type="evidence" value="ECO:0007669"/>
    <property type="project" value="UniProtKB-KW"/>
</dbReference>
<feature type="domain" description="Peptidase M24" evidence="4">
    <location>
        <begin position="142"/>
        <end position="363"/>
    </location>
</feature>
<comment type="similarity">
    <text evidence="3">Belongs to the peptidase M24B family.</text>
</comment>
<keyword evidence="5" id="KW-0645">Protease</keyword>
<dbReference type="AlphaFoldDB" id="A0A1F6CQH2"/>
<gene>
    <name evidence="5" type="ORF">A3F84_26610</name>
</gene>
<evidence type="ECO:0000313" key="6">
    <source>
        <dbReference type="Proteomes" id="UP000178606"/>
    </source>
</evidence>
<evidence type="ECO:0000313" key="5">
    <source>
        <dbReference type="EMBL" id="OGG51426.1"/>
    </source>
</evidence>
<keyword evidence="1 3" id="KW-0479">Metal-binding</keyword>
<dbReference type="PROSITE" id="PS00491">
    <property type="entry name" value="PROLINE_PEPTIDASE"/>
    <property type="match status" value="1"/>
</dbReference>
<dbReference type="Proteomes" id="UP000178606">
    <property type="component" value="Unassembled WGS sequence"/>
</dbReference>
<dbReference type="Pfam" id="PF00557">
    <property type="entry name" value="Peptidase_M24"/>
    <property type="match status" value="1"/>
</dbReference>
<dbReference type="InterPro" id="IPR050659">
    <property type="entry name" value="Peptidase_M24B"/>
</dbReference>
<protein>
    <submittedName>
        <fullName evidence="5">Xaa-Pro aminopeptidase</fullName>
    </submittedName>
</protein>
<keyword evidence="5" id="KW-0031">Aminopeptidase</keyword>
<evidence type="ECO:0000256" key="3">
    <source>
        <dbReference type="RuleBase" id="RU000590"/>
    </source>
</evidence>